<evidence type="ECO:0000313" key="2">
    <source>
        <dbReference type="Proteomes" id="UP000577346"/>
    </source>
</evidence>
<reference evidence="1 2" key="1">
    <citation type="submission" date="2020-07" db="EMBL/GenBank/DDBJ databases">
        <title>Diversity of carbapenemase encoding genes among Pseudomonas putida group clinical isolates in a tertiary Brazilian hospital.</title>
        <authorList>
            <person name="Alberto-Lei F."/>
            <person name="Nodari C.S."/>
            <person name="Streling A.P."/>
            <person name="Paulino J.T."/>
            <person name="Bessa-Neto F.O."/>
            <person name="Cayo R."/>
            <person name="Gales A.C."/>
        </authorList>
    </citation>
    <scope>NUCLEOTIDE SEQUENCE [LARGE SCALE GENOMIC DNA]</scope>
    <source>
        <strain evidence="1 2">11213</strain>
    </source>
</reference>
<protein>
    <submittedName>
        <fullName evidence="1">Uncharacterized protein</fullName>
    </submittedName>
</protein>
<dbReference type="RefSeq" id="WP_182336896.1">
    <property type="nucleotide sequence ID" value="NZ_JACGDA010000042.1"/>
</dbReference>
<dbReference type="EMBL" id="JACGDA010000042">
    <property type="protein sequence ID" value="MBA6149372.1"/>
    <property type="molecule type" value="Genomic_DNA"/>
</dbReference>
<evidence type="ECO:0000313" key="1">
    <source>
        <dbReference type="EMBL" id="MBA6149372.1"/>
    </source>
</evidence>
<accession>A0A7W2LYG4</accession>
<dbReference type="AlphaFoldDB" id="A0A7W2LYG4"/>
<name>A0A7W2LYG4_9PSED</name>
<organism evidence="1 2">
    <name type="scientific">Pseudomonas juntendi</name>
    <dbReference type="NCBI Taxonomy" id="2666183"/>
    <lineage>
        <taxon>Bacteria</taxon>
        <taxon>Pseudomonadati</taxon>
        <taxon>Pseudomonadota</taxon>
        <taxon>Gammaproteobacteria</taxon>
        <taxon>Pseudomonadales</taxon>
        <taxon>Pseudomonadaceae</taxon>
        <taxon>Pseudomonas</taxon>
    </lineage>
</organism>
<gene>
    <name evidence="1" type="ORF">H4C15_17925</name>
</gene>
<comment type="caution">
    <text evidence="1">The sequence shown here is derived from an EMBL/GenBank/DDBJ whole genome shotgun (WGS) entry which is preliminary data.</text>
</comment>
<dbReference type="Proteomes" id="UP000577346">
    <property type="component" value="Unassembled WGS sequence"/>
</dbReference>
<sequence>MNKQIKFNAAQIASDVFISVSNALSDTYFFSPSYSGHLLITNNKASYDNAYYLLSDYFHSEQYQEATHKKIHLIDLDEFDHDAVSIKLTKTNKFKPVSSVSKLHKLTQHIAKAEKPINNVTVDKFVMMAFEEMLQPDDFFNFHEVRTEYRVSISLVKNRKVIKTIKVNMGYLTLITTSKQFDYQECESQEKKATRPSLFNPVYRVDNIEFMATFNDSKSYYRDVVDMLKI</sequence>
<proteinExistence type="predicted"/>